<dbReference type="NCBIfam" id="NF033542">
    <property type="entry name" value="transpos_IS110"/>
    <property type="match status" value="1"/>
</dbReference>
<dbReference type="Pfam" id="PF01548">
    <property type="entry name" value="DEDD_Tnp_IS110"/>
    <property type="match status" value="1"/>
</dbReference>
<evidence type="ECO:0000313" key="3">
    <source>
        <dbReference type="EMBL" id="UYP48207.1"/>
    </source>
</evidence>
<dbReference type="Proteomes" id="UP001208689">
    <property type="component" value="Chromosome"/>
</dbReference>
<accession>A0ABY6HZA4</accession>
<evidence type="ECO:0000259" key="2">
    <source>
        <dbReference type="Pfam" id="PF02371"/>
    </source>
</evidence>
<evidence type="ECO:0008006" key="5">
    <source>
        <dbReference type="Google" id="ProtNLM"/>
    </source>
</evidence>
<dbReference type="InterPro" id="IPR002525">
    <property type="entry name" value="Transp_IS110-like_N"/>
</dbReference>
<dbReference type="PANTHER" id="PTHR33055:SF17">
    <property type="entry name" value="THIRD ORF IN TRANSPOSON ISC1491"/>
    <property type="match status" value="1"/>
</dbReference>
<gene>
    <name evidence="3" type="ORF">NEF87_004492</name>
</gene>
<keyword evidence="4" id="KW-1185">Reference proteome</keyword>
<dbReference type="InterPro" id="IPR003346">
    <property type="entry name" value="Transposase_20"/>
</dbReference>
<evidence type="ECO:0000313" key="4">
    <source>
        <dbReference type="Proteomes" id="UP001208689"/>
    </source>
</evidence>
<protein>
    <recommendedName>
        <fullName evidence="5">Transposase IS111A/IS1328/IS1533 N-terminal domain-containing protein</fullName>
    </recommendedName>
</protein>
<dbReference type="EMBL" id="CP104013">
    <property type="protein sequence ID" value="UYP48207.1"/>
    <property type="molecule type" value="Genomic_DNA"/>
</dbReference>
<dbReference type="PANTHER" id="PTHR33055">
    <property type="entry name" value="TRANSPOSASE FOR INSERTION SEQUENCE ELEMENT IS1111A"/>
    <property type="match status" value="1"/>
</dbReference>
<reference evidence="3" key="1">
    <citation type="submission" date="2022-09" db="EMBL/GenBank/DDBJ databases">
        <title>Actin cytoskeleton and complex cell architecture in an #Asgard archaeon.</title>
        <authorList>
            <person name="Ponce Toledo R.I."/>
            <person name="Schleper C."/>
            <person name="Rodrigues Oliveira T."/>
            <person name="Wollweber F."/>
            <person name="Xu J."/>
            <person name="Rittmann S."/>
            <person name="Klingl A."/>
            <person name="Pilhofer M."/>
        </authorList>
    </citation>
    <scope>NUCLEOTIDE SEQUENCE</scope>
    <source>
        <strain evidence="3">B-35</strain>
    </source>
</reference>
<name>A0ABY6HZA4_9ARCH</name>
<dbReference type="Pfam" id="PF02371">
    <property type="entry name" value="Transposase_20"/>
    <property type="match status" value="1"/>
</dbReference>
<feature type="domain" description="Transposase IS116/IS110/IS902 C-terminal" evidence="2">
    <location>
        <begin position="316"/>
        <end position="392"/>
    </location>
</feature>
<dbReference type="InterPro" id="IPR047650">
    <property type="entry name" value="Transpos_IS110"/>
</dbReference>
<sequence length="513" mass="59486">MRIQKALNSVNNMTTLLKKKLSISDSSPLLIPINDDSHSELETFSEYGIGMNVHKDSIALCVSGRLPTNDYVQIQEHNFKNTYVGVNELCQFLKRFSKATTFLMECTGVYHVALYRALQEKFPHQIDIIIAMNPLLVHNRIEDLGSKTDRADARTLSSLALYHSILRPRYVGSVVFFAIRDLMRSYHRNTTQVTRLINRIHRQLHLANQKFKFDLNAEWGLHLLDQYINQSWSLGACYNHLFSDLKTKGKYRVLEKKQEEIVPHAEVILADTQRFILQMDLLCLMSSQQSSANFLHETERQVLLTPSLAKHYQHMRIIPGFSSATILTVLTKIGDYSRFRNANIFCKFCGVVPNIQQSGNYSAKGHVNRFTNKHLRSALSQAAAAVIGRSNKDTDIDAFAYKQRFLRHMPFKKAMLKVAQKYARILYGMFNEIRQYDPHFEINRKKAKRLKVRLEKQNNLIESVQTRALKRNISNFLVANSELLNSTSRYHLFTGFHRLIQKSRYREKEDHTK</sequence>
<feature type="domain" description="Transposase IS110-like N-terminal" evidence="1">
    <location>
        <begin position="49"/>
        <end position="205"/>
    </location>
</feature>
<evidence type="ECO:0000259" key="1">
    <source>
        <dbReference type="Pfam" id="PF01548"/>
    </source>
</evidence>
<proteinExistence type="predicted"/>
<organism evidence="3 4">
    <name type="scientific">Candidatus Lokiarchaeum ossiferum</name>
    <dbReference type="NCBI Taxonomy" id="2951803"/>
    <lineage>
        <taxon>Archaea</taxon>
        <taxon>Promethearchaeati</taxon>
        <taxon>Promethearchaeota</taxon>
        <taxon>Promethearchaeia</taxon>
        <taxon>Promethearchaeales</taxon>
        <taxon>Promethearchaeaceae</taxon>
        <taxon>Candidatus Lokiarchaeum</taxon>
    </lineage>
</organism>